<reference evidence="1 3" key="1">
    <citation type="journal article" date="2015" name="Biotechnol. Biofuels">
        <title>Enhanced degradation of softwood versus hardwood by the white-rot fungus Pycnoporus coccineus.</title>
        <authorList>
            <person name="Couturier M."/>
            <person name="Navarro D."/>
            <person name="Chevret D."/>
            <person name="Henrissat B."/>
            <person name="Piumi F."/>
            <person name="Ruiz-Duenas F.J."/>
            <person name="Martinez A.T."/>
            <person name="Grigoriev I.V."/>
            <person name="Riley R."/>
            <person name="Lipzen A."/>
            <person name="Berrin J.G."/>
            <person name="Master E.R."/>
            <person name="Rosso M.N."/>
        </authorList>
    </citation>
    <scope>NUCLEOTIDE SEQUENCE [LARGE SCALE GENOMIC DNA]</scope>
    <source>
        <strain evidence="1 3">BRFM310</strain>
    </source>
</reference>
<evidence type="ECO:0000313" key="3">
    <source>
        <dbReference type="Proteomes" id="UP000193067"/>
    </source>
</evidence>
<protein>
    <submittedName>
        <fullName evidence="1">Uncharacterized protein</fullName>
    </submittedName>
</protein>
<organism evidence="1 3">
    <name type="scientific">Trametes coccinea (strain BRFM310)</name>
    <name type="common">Pycnoporus coccineus</name>
    <dbReference type="NCBI Taxonomy" id="1353009"/>
    <lineage>
        <taxon>Eukaryota</taxon>
        <taxon>Fungi</taxon>
        <taxon>Dikarya</taxon>
        <taxon>Basidiomycota</taxon>
        <taxon>Agaricomycotina</taxon>
        <taxon>Agaricomycetes</taxon>
        <taxon>Polyporales</taxon>
        <taxon>Polyporaceae</taxon>
        <taxon>Trametes</taxon>
    </lineage>
</organism>
<dbReference type="AlphaFoldDB" id="A0A1Y2I9I9"/>
<evidence type="ECO:0000313" key="1">
    <source>
        <dbReference type="EMBL" id="OSC97818.1"/>
    </source>
</evidence>
<feature type="non-terminal residue" evidence="1">
    <location>
        <position position="1"/>
    </location>
</feature>
<dbReference type="STRING" id="1353009.A0A1Y2I9I9"/>
<dbReference type="OrthoDB" id="2747971at2759"/>
<proteinExistence type="predicted"/>
<name>A0A1Y2I9I9_TRAC3</name>
<dbReference type="EMBL" id="KZ084146">
    <property type="protein sequence ID" value="OSC97818.1"/>
    <property type="molecule type" value="Genomic_DNA"/>
</dbReference>
<feature type="non-terminal residue" evidence="1">
    <location>
        <position position="205"/>
    </location>
</feature>
<sequence length="205" mass="23422">ATFHTACVWRWGSDLETGNYVPPGETPPGKLLESRIQSEPGALCQFSYAVDTVHDKSLWNAQQKVEEYILQVKGFNRSKKPRRPWQDGSENNTSVYIMGSQMFFKRTKSTSRREASVKYKLHPWIEKVAKQSAWFPNPDRPVVLEPCNGVLRDINDSVPPYLRTGDLVWISFFVEFVIGINHWSTTFSPREIIRVGTVSSELVGD</sequence>
<dbReference type="EMBL" id="KZ084130">
    <property type="protein sequence ID" value="OSC99121.1"/>
    <property type="molecule type" value="Genomic_DNA"/>
</dbReference>
<keyword evidence="3" id="KW-1185">Reference proteome</keyword>
<gene>
    <name evidence="1" type="ORF">PYCCODRAFT_1349647</name>
    <name evidence="2" type="ORF">PYCCODRAFT_1353587</name>
</gene>
<evidence type="ECO:0000313" key="2">
    <source>
        <dbReference type="EMBL" id="OSC99121.1"/>
    </source>
</evidence>
<accession>A0A1Y2I9I9</accession>
<dbReference type="Proteomes" id="UP000193067">
    <property type="component" value="Unassembled WGS sequence"/>
</dbReference>